<dbReference type="InterPro" id="IPR005180">
    <property type="entry name" value="DUF302"/>
</dbReference>
<feature type="domain" description="DUF302" evidence="1">
    <location>
        <begin position="237"/>
        <end position="288"/>
    </location>
</feature>
<dbReference type="PANTHER" id="PTHR38342">
    <property type="entry name" value="SLR5037 PROTEIN"/>
    <property type="match status" value="1"/>
</dbReference>
<reference evidence="2 3" key="1">
    <citation type="submission" date="2022-03" db="EMBL/GenBank/DDBJ databases">
        <title>Pseudonocardia alaer sp. nov., a novel actinomycete isolated from reed forest soil.</title>
        <authorList>
            <person name="Wang L."/>
        </authorList>
    </citation>
    <scope>NUCLEOTIDE SEQUENCE [LARGE SCALE GENOMIC DNA]</scope>
    <source>
        <strain evidence="2 3">Y-16303</strain>
    </source>
</reference>
<comment type="caution">
    <text evidence="2">The sequence shown here is derived from an EMBL/GenBank/DDBJ whole genome shotgun (WGS) entry which is preliminary data.</text>
</comment>
<proteinExistence type="predicted"/>
<dbReference type="Gene3D" id="3.30.310.70">
    <property type="entry name" value="TT1751-like domain"/>
    <property type="match status" value="2"/>
</dbReference>
<sequence length="324" mass="33366">MSVLVRAPQTRRSDTIRTWGATVMLAVVAAACGNVGNGEAALAPRAAPGQPSGTIMLTVGTDVATTTQRVQDAITSSGGSVLTVIDHAAEARKAGITIPASTLVIGGSPAGQLPLLRVDQRAGVDLPQRYLVRETEGWVSLTVNSADYVAAVSGIAAAAPRDALRDATLPVLTGTAPGSAVPVGSPLIGVTPFDYLVTVYGSADVPTTVERLRRNADRAPTRSIAVADLTAGSADPGPPIRPTSAVFVSNPGAEIPLLTAAPSIGLDLPMRFIVWLDAEQLTQIGYPDVRRLAVRHGISANDPNVERLAADSDRLARLAAGIIE</sequence>
<dbReference type="InterPro" id="IPR035923">
    <property type="entry name" value="TT1751-like_sf"/>
</dbReference>
<dbReference type="PANTHER" id="PTHR38342:SF2">
    <property type="entry name" value="INNER MEMBRANE OR EXPORTED"/>
    <property type="match status" value="1"/>
</dbReference>
<keyword evidence="3" id="KW-1185">Reference proteome</keyword>
<evidence type="ECO:0000313" key="3">
    <source>
        <dbReference type="Proteomes" id="UP001299970"/>
    </source>
</evidence>
<dbReference type="EMBL" id="JAKXMK010000007">
    <property type="protein sequence ID" value="MCH6165939.1"/>
    <property type="molecule type" value="Genomic_DNA"/>
</dbReference>
<dbReference type="Proteomes" id="UP001299970">
    <property type="component" value="Unassembled WGS sequence"/>
</dbReference>
<organism evidence="2 3">
    <name type="scientific">Pseudonocardia alaniniphila</name>
    <dbReference type="NCBI Taxonomy" id="75291"/>
    <lineage>
        <taxon>Bacteria</taxon>
        <taxon>Bacillati</taxon>
        <taxon>Actinomycetota</taxon>
        <taxon>Actinomycetes</taxon>
        <taxon>Pseudonocardiales</taxon>
        <taxon>Pseudonocardiaceae</taxon>
        <taxon>Pseudonocardia</taxon>
    </lineage>
</organism>
<dbReference type="RefSeq" id="WP_241035958.1">
    <property type="nucleotide sequence ID" value="NZ_BAAAJF010000078.1"/>
</dbReference>
<dbReference type="CDD" id="cd14797">
    <property type="entry name" value="DUF302"/>
    <property type="match status" value="2"/>
</dbReference>
<gene>
    <name evidence="2" type="ORF">MMF94_09615</name>
</gene>
<dbReference type="PROSITE" id="PS51257">
    <property type="entry name" value="PROKAR_LIPOPROTEIN"/>
    <property type="match status" value="1"/>
</dbReference>
<evidence type="ECO:0000313" key="2">
    <source>
        <dbReference type="EMBL" id="MCH6165939.1"/>
    </source>
</evidence>
<feature type="domain" description="DUF302" evidence="1">
    <location>
        <begin position="85"/>
        <end position="144"/>
    </location>
</feature>
<evidence type="ECO:0000259" key="1">
    <source>
        <dbReference type="Pfam" id="PF03625"/>
    </source>
</evidence>
<name>A0ABS9TBK8_9PSEU</name>
<dbReference type="Pfam" id="PF03625">
    <property type="entry name" value="DUF302"/>
    <property type="match status" value="2"/>
</dbReference>
<accession>A0ABS9TBK8</accession>
<protein>
    <submittedName>
        <fullName evidence="2">DUF302 domain-containing protein</fullName>
    </submittedName>
</protein>
<dbReference type="SUPFAM" id="SSF103247">
    <property type="entry name" value="TT1751-like"/>
    <property type="match status" value="2"/>
</dbReference>